<reference evidence="7" key="2">
    <citation type="journal article" date="2015" name="J. Biotechnol.">
        <title>The structure of the Cyberlindnera jadinii genome and its relation to Candida utilis analyzed by the occurrence of single nucleotide polymorphisms.</title>
        <authorList>
            <person name="Rupp O."/>
            <person name="Brinkrolf K."/>
            <person name="Buerth C."/>
            <person name="Kunigo M."/>
            <person name="Schneider J."/>
            <person name="Jaenicke S."/>
            <person name="Goesmann A."/>
            <person name="Puehler A."/>
            <person name="Jaeger K.-E."/>
            <person name="Ernst J.F."/>
        </authorList>
    </citation>
    <scope>NUCLEOTIDE SEQUENCE [LARGE SCALE GENOMIC DNA]</scope>
    <source>
        <strain evidence="7">ATCC 18201 / CBS 1600 / BCRC 20928 / JCM 3617 / NBRC 0987 / NRRL Y-1542</strain>
    </source>
</reference>
<accession>A0A1E4S769</accession>
<feature type="domain" description="Methyltransferase type 11" evidence="4">
    <location>
        <begin position="41"/>
        <end position="138"/>
    </location>
</feature>
<dbReference type="Gene3D" id="3.40.50.150">
    <property type="entry name" value="Vaccinia Virus protein VP39"/>
    <property type="match status" value="1"/>
</dbReference>
<dbReference type="OMA" id="WTCASLY"/>
<dbReference type="InterPro" id="IPR029063">
    <property type="entry name" value="SAM-dependent_MTases_sf"/>
</dbReference>
<evidence type="ECO:0000313" key="7">
    <source>
        <dbReference type="Proteomes" id="UP000038830"/>
    </source>
</evidence>
<dbReference type="RefSeq" id="XP_020072388.1">
    <property type="nucleotide sequence ID" value="XM_020214351.1"/>
</dbReference>
<evidence type="ECO:0000256" key="2">
    <source>
        <dbReference type="ARBA" id="ARBA00022603"/>
    </source>
</evidence>
<dbReference type="InterPro" id="IPR013216">
    <property type="entry name" value="Methyltransf_11"/>
</dbReference>
<dbReference type="OrthoDB" id="10027013at2759"/>
<dbReference type="Proteomes" id="UP000094389">
    <property type="component" value="Unassembled WGS sequence"/>
</dbReference>
<dbReference type="PANTHER" id="PTHR44942">
    <property type="entry name" value="METHYLTRANSF_11 DOMAIN-CONTAINING PROTEIN"/>
    <property type="match status" value="1"/>
</dbReference>
<dbReference type="GO" id="GO:0032259">
    <property type="term" value="P:methylation"/>
    <property type="evidence" value="ECO:0007669"/>
    <property type="project" value="UniProtKB-KW"/>
</dbReference>
<gene>
    <name evidence="5" type="primary">TMT1</name>
    <name evidence="5" type="ORF">BN1211_2863</name>
    <name evidence="6" type="ORF">CYBJADRAFT_166093</name>
</gene>
<proteinExistence type="inferred from homology"/>
<dbReference type="Pfam" id="PF08241">
    <property type="entry name" value="Methyltransf_11"/>
    <property type="match status" value="1"/>
</dbReference>
<reference evidence="5" key="1">
    <citation type="submission" date="2014-12" db="EMBL/GenBank/DDBJ databases">
        <authorList>
            <person name="Jaenicke S."/>
        </authorList>
    </citation>
    <scope>NUCLEOTIDE SEQUENCE [LARGE SCALE GENOMIC DNA]</scope>
    <source>
        <strain evidence="5">CBS1600</strain>
    </source>
</reference>
<keyword evidence="8" id="KW-1185">Reference proteome</keyword>
<keyword evidence="2 6" id="KW-0489">Methyltransferase</keyword>
<organism evidence="5 7">
    <name type="scientific">Cyberlindnera jadinii (strain ATCC 18201 / CBS 1600 / BCRC 20928 / JCM 3617 / NBRC 0987 / NRRL Y-1542)</name>
    <name type="common">Torula yeast</name>
    <name type="synonym">Candida utilis</name>
    <dbReference type="NCBI Taxonomy" id="983966"/>
    <lineage>
        <taxon>Eukaryota</taxon>
        <taxon>Fungi</taxon>
        <taxon>Dikarya</taxon>
        <taxon>Ascomycota</taxon>
        <taxon>Saccharomycotina</taxon>
        <taxon>Saccharomycetes</taxon>
        <taxon>Phaffomycetales</taxon>
        <taxon>Phaffomycetaceae</taxon>
        <taxon>Cyberlindnera</taxon>
    </lineage>
</organism>
<dbReference type="EMBL" id="KV453926">
    <property type="protein sequence ID" value="ODV75349.1"/>
    <property type="molecule type" value="Genomic_DNA"/>
</dbReference>
<evidence type="ECO:0000259" key="4">
    <source>
        <dbReference type="Pfam" id="PF08241"/>
    </source>
</evidence>
<evidence type="ECO:0000256" key="1">
    <source>
        <dbReference type="ARBA" id="ARBA00008361"/>
    </source>
</evidence>
<dbReference type="PANTHER" id="PTHR44942:SF4">
    <property type="entry name" value="METHYLTRANSFERASE TYPE 11 DOMAIN-CONTAINING PROTEIN"/>
    <property type="match status" value="1"/>
</dbReference>
<dbReference type="GO" id="GO:0008757">
    <property type="term" value="F:S-adenosylmethionine-dependent methyltransferase activity"/>
    <property type="evidence" value="ECO:0007669"/>
    <property type="project" value="InterPro"/>
</dbReference>
<dbReference type="EMBL" id="CDQK01000003">
    <property type="protein sequence ID" value="CEP22493.1"/>
    <property type="molecule type" value="Genomic_DNA"/>
</dbReference>
<evidence type="ECO:0000256" key="3">
    <source>
        <dbReference type="ARBA" id="ARBA00022679"/>
    </source>
</evidence>
<keyword evidence="3 6" id="KW-0808">Transferase</keyword>
<dbReference type="SUPFAM" id="SSF53335">
    <property type="entry name" value="S-adenosyl-L-methionine-dependent methyltransferases"/>
    <property type="match status" value="1"/>
</dbReference>
<reference evidence="6 8" key="3">
    <citation type="journal article" date="2016" name="Proc. Natl. Acad. Sci. U.S.A.">
        <title>Comparative genomics of biotechnologically important yeasts.</title>
        <authorList>
            <person name="Riley R."/>
            <person name="Haridas S."/>
            <person name="Wolfe K.H."/>
            <person name="Lopes M.R."/>
            <person name="Hittinger C.T."/>
            <person name="Goeker M."/>
            <person name="Salamov A.A."/>
            <person name="Wisecaver J.H."/>
            <person name="Long T.M."/>
            <person name="Calvey C.H."/>
            <person name="Aerts A.L."/>
            <person name="Barry K.W."/>
            <person name="Choi C."/>
            <person name="Clum A."/>
            <person name="Coughlan A.Y."/>
            <person name="Deshpande S."/>
            <person name="Douglass A.P."/>
            <person name="Hanson S.J."/>
            <person name="Klenk H.-P."/>
            <person name="LaButti K.M."/>
            <person name="Lapidus A."/>
            <person name="Lindquist E.A."/>
            <person name="Lipzen A.M."/>
            <person name="Meier-Kolthoff J.P."/>
            <person name="Ohm R.A."/>
            <person name="Otillar R.P."/>
            <person name="Pangilinan J.L."/>
            <person name="Peng Y."/>
            <person name="Rokas A."/>
            <person name="Rosa C.A."/>
            <person name="Scheuner C."/>
            <person name="Sibirny A.A."/>
            <person name="Slot J.C."/>
            <person name="Stielow J.B."/>
            <person name="Sun H."/>
            <person name="Kurtzman C.P."/>
            <person name="Blackwell M."/>
            <person name="Grigoriev I.V."/>
            <person name="Jeffries T.W."/>
        </authorList>
    </citation>
    <scope>NUCLEOTIDE SEQUENCE [LARGE SCALE GENOMIC DNA]</scope>
    <source>
        <strain evidence="8">ATCC 18201 / CBS 1600 / BCRC 20928 / JCM 3617 / NBRC 0987 / NRRL Y-1542</strain>
        <strain evidence="6">NRRL Y-1542</strain>
    </source>
</reference>
<sequence length="284" mass="32664">MATFAEKSFDSNNYNQNRPKYPRSLYEALFEYHDGGKHTAIDIGCGPGTASFQLLQYVDNVIATDPSNTMVTTGLKSITPDVKDRIRFEVAYAEDLHQVVPQDGSVDLIVSAEALHWVDHPKFFKEASRILRSGGTLAYWAYINPRFVDHPKATEIFDKYEFDDPRYLKTYWSQPGKGICTNFYNDIKVPTELFTDIEKHDYIPGETKTHTAFFLGDEKFTLKKLRANITTWSATHKWREQHAGEDCEDIVDLLINELKDTLGWDDDTEVTMEYGTTYVFVRKP</sequence>
<dbReference type="InterPro" id="IPR051052">
    <property type="entry name" value="Diverse_substrate_MTase"/>
</dbReference>
<dbReference type="GeneID" id="30988747"/>
<evidence type="ECO:0000313" key="6">
    <source>
        <dbReference type="EMBL" id="ODV75349.1"/>
    </source>
</evidence>
<evidence type="ECO:0000313" key="5">
    <source>
        <dbReference type="EMBL" id="CEP22493.1"/>
    </source>
</evidence>
<dbReference type="Proteomes" id="UP000038830">
    <property type="component" value="Unassembled WGS sequence"/>
</dbReference>
<dbReference type="STRING" id="983966.A0A0H5C3L7"/>
<evidence type="ECO:0000313" key="8">
    <source>
        <dbReference type="Proteomes" id="UP000094389"/>
    </source>
</evidence>
<name>A0A0H5C3L7_CYBJN</name>
<dbReference type="AlphaFoldDB" id="A0A0H5C3L7"/>
<accession>A0A0H5C3L7</accession>
<protein>
    <submittedName>
        <fullName evidence="6">S-adenosyl-L-methionine-dependent methyltransferase</fullName>
    </submittedName>
    <submittedName>
        <fullName evidence="5">TMT1 protein</fullName>
    </submittedName>
</protein>
<dbReference type="CDD" id="cd02440">
    <property type="entry name" value="AdoMet_MTases"/>
    <property type="match status" value="1"/>
</dbReference>
<comment type="similarity">
    <text evidence="1">Belongs to the methyltransferase superfamily.</text>
</comment>